<sequence length="102" mass="11275">MQNDMVTKIVANPKYQQLVSTRSSYGWILTAIMMVVYYGYIAVIAFDKALFAQKLGDGVMTVGIPVGFGVIVFTIIITGIYVRRANSEFDALTQDIVKEASK</sequence>
<proteinExistence type="predicted"/>
<reference evidence="2 3" key="1">
    <citation type="submission" date="2019-12" db="EMBL/GenBank/DDBJ databases">
        <title>Comparative genomics gives insights into the taxonomy of the Azoarcus-Aromatoleum group and reveals separate origins of nif in the plant-associated Azoarcus and non-plant-associated Aromatoleum sub-groups.</title>
        <authorList>
            <person name="Lafos M."/>
            <person name="Maluk M."/>
            <person name="Batista M."/>
            <person name="Junghare M."/>
            <person name="Carmona M."/>
            <person name="Faoro H."/>
            <person name="Cruz L.M."/>
            <person name="Battistoni F."/>
            <person name="De Souza E."/>
            <person name="Pedrosa F."/>
            <person name="Chen W.-M."/>
            <person name="Poole P.S."/>
            <person name="Dixon R.A."/>
            <person name="James E.K."/>
        </authorList>
    </citation>
    <scope>NUCLEOTIDE SEQUENCE [LARGE SCALE GENOMIC DNA]</scope>
    <source>
        <strain evidence="2 3">ToN1</strain>
    </source>
</reference>
<protein>
    <submittedName>
        <fullName evidence="2">DUF485 domain-containing protein</fullName>
    </submittedName>
</protein>
<organism evidence="2 3">
    <name type="scientific">Aromatoleum petrolei</name>
    <dbReference type="NCBI Taxonomy" id="76116"/>
    <lineage>
        <taxon>Bacteria</taxon>
        <taxon>Pseudomonadati</taxon>
        <taxon>Pseudomonadota</taxon>
        <taxon>Betaproteobacteria</taxon>
        <taxon>Rhodocyclales</taxon>
        <taxon>Rhodocyclaceae</taxon>
        <taxon>Aromatoleum</taxon>
    </lineage>
</organism>
<dbReference type="PANTHER" id="PTHR38598:SF1">
    <property type="entry name" value="INNER MEMBRANE PROTEIN YJCH"/>
    <property type="match status" value="1"/>
</dbReference>
<feature type="transmembrane region" description="Helical" evidence="1">
    <location>
        <begin position="25"/>
        <end position="46"/>
    </location>
</feature>
<dbReference type="InterPro" id="IPR007436">
    <property type="entry name" value="DUF485"/>
</dbReference>
<keyword evidence="1" id="KW-0472">Membrane</keyword>
<dbReference type="Proteomes" id="UP000652074">
    <property type="component" value="Unassembled WGS sequence"/>
</dbReference>
<name>A0ABX1MG60_9RHOO</name>
<dbReference type="Pfam" id="PF04341">
    <property type="entry name" value="DUF485"/>
    <property type="match status" value="1"/>
</dbReference>
<keyword evidence="1" id="KW-1133">Transmembrane helix</keyword>
<dbReference type="EMBL" id="WTVR01000001">
    <property type="protein sequence ID" value="NMF86932.1"/>
    <property type="molecule type" value="Genomic_DNA"/>
</dbReference>
<dbReference type="RefSeq" id="WP_169204421.1">
    <property type="nucleotide sequence ID" value="NZ_CP059560.1"/>
</dbReference>
<gene>
    <name evidence="2" type="ORF">GPA26_00405</name>
</gene>
<keyword evidence="1" id="KW-0812">Transmembrane</keyword>
<keyword evidence="3" id="KW-1185">Reference proteome</keyword>
<evidence type="ECO:0000256" key="1">
    <source>
        <dbReference type="SAM" id="Phobius"/>
    </source>
</evidence>
<evidence type="ECO:0000313" key="3">
    <source>
        <dbReference type="Proteomes" id="UP000652074"/>
    </source>
</evidence>
<dbReference type="PANTHER" id="PTHR38598">
    <property type="entry name" value="INNER MEMBRANE PROTEIN YJCH"/>
    <property type="match status" value="1"/>
</dbReference>
<accession>A0ABX1MG60</accession>
<dbReference type="InterPro" id="IPR052959">
    <property type="entry name" value="Inner_membrane_assoc"/>
</dbReference>
<feature type="transmembrane region" description="Helical" evidence="1">
    <location>
        <begin position="58"/>
        <end position="82"/>
    </location>
</feature>
<comment type="caution">
    <text evidence="2">The sequence shown here is derived from an EMBL/GenBank/DDBJ whole genome shotgun (WGS) entry which is preliminary data.</text>
</comment>
<evidence type="ECO:0000313" key="2">
    <source>
        <dbReference type="EMBL" id="NMF86932.1"/>
    </source>
</evidence>